<name>A0A0A8ZSB9_ARUDO</name>
<sequence length="25" mass="2878">MVNKSSMSSLLHYPIPSINKSPFYH</sequence>
<accession>A0A0A8ZSB9</accession>
<dbReference type="EMBL" id="GBRH01256214">
    <property type="protein sequence ID" value="JAD41681.1"/>
    <property type="molecule type" value="Transcribed_RNA"/>
</dbReference>
<reference evidence="2" key="2">
    <citation type="journal article" date="2015" name="Data Brief">
        <title>Shoot transcriptome of the giant reed, Arundo donax.</title>
        <authorList>
            <person name="Barrero R.A."/>
            <person name="Guerrero F.D."/>
            <person name="Moolhuijzen P."/>
            <person name="Goolsby J.A."/>
            <person name="Tidwell J."/>
            <person name="Bellgard S.E."/>
            <person name="Bellgard M.I."/>
        </authorList>
    </citation>
    <scope>NUCLEOTIDE SEQUENCE</scope>
    <source>
        <tissue evidence="2">Shoot tissue taken approximately 20 cm above the soil surface</tissue>
    </source>
</reference>
<protein>
    <submittedName>
        <fullName evidence="2">Uncharacterized protein</fullName>
    </submittedName>
</protein>
<feature type="region of interest" description="Disordered" evidence="1">
    <location>
        <begin position="1"/>
        <end position="25"/>
    </location>
</feature>
<dbReference type="AlphaFoldDB" id="A0A0A8ZSB9"/>
<evidence type="ECO:0000313" key="2">
    <source>
        <dbReference type="EMBL" id="JAD41681.1"/>
    </source>
</evidence>
<proteinExistence type="predicted"/>
<organism evidence="2">
    <name type="scientific">Arundo donax</name>
    <name type="common">Giant reed</name>
    <name type="synonym">Donax arundinaceus</name>
    <dbReference type="NCBI Taxonomy" id="35708"/>
    <lineage>
        <taxon>Eukaryota</taxon>
        <taxon>Viridiplantae</taxon>
        <taxon>Streptophyta</taxon>
        <taxon>Embryophyta</taxon>
        <taxon>Tracheophyta</taxon>
        <taxon>Spermatophyta</taxon>
        <taxon>Magnoliopsida</taxon>
        <taxon>Liliopsida</taxon>
        <taxon>Poales</taxon>
        <taxon>Poaceae</taxon>
        <taxon>PACMAD clade</taxon>
        <taxon>Arundinoideae</taxon>
        <taxon>Arundineae</taxon>
        <taxon>Arundo</taxon>
    </lineage>
</organism>
<evidence type="ECO:0000256" key="1">
    <source>
        <dbReference type="SAM" id="MobiDB-lite"/>
    </source>
</evidence>
<reference evidence="2" key="1">
    <citation type="submission" date="2014-09" db="EMBL/GenBank/DDBJ databases">
        <authorList>
            <person name="Magalhaes I.L.F."/>
            <person name="Oliveira U."/>
            <person name="Santos F.R."/>
            <person name="Vidigal T.H.D.A."/>
            <person name="Brescovit A.D."/>
            <person name="Santos A.J."/>
        </authorList>
    </citation>
    <scope>NUCLEOTIDE SEQUENCE</scope>
    <source>
        <tissue evidence="2">Shoot tissue taken approximately 20 cm above the soil surface</tissue>
    </source>
</reference>